<dbReference type="EMBL" id="LLXL01004411">
    <property type="protein sequence ID" value="PKK57418.1"/>
    <property type="molecule type" value="Genomic_DNA"/>
</dbReference>
<dbReference type="VEuPathDB" id="FungiDB:RhiirFUN_020849"/>
<reference evidence="2 3" key="1">
    <citation type="submission" date="2016-04" db="EMBL/GenBank/DDBJ databases">
        <title>Genome analyses suggest a sexual origin of heterokaryosis in a supposedly ancient asexual fungus.</title>
        <authorList>
            <person name="Ropars J."/>
            <person name="Sedzielewska K."/>
            <person name="Noel J."/>
            <person name="Charron P."/>
            <person name="Farinelli L."/>
            <person name="Marton T."/>
            <person name="Kruger M."/>
            <person name="Pelin A."/>
            <person name="Brachmann A."/>
            <person name="Corradi N."/>
        </authorList>
    </citation>
    <scope>NUCLEOTIDE SEQUENCE [LARGE SCALE GENOMIC DNA]</scope>
    <source>
        <strain evidence="2 3">C2</strain>
    </source>
</reference>
<evidence type="ECO:0000313" key="3">
    <source>
        <dbReference type="Proteomes" id="UP000233469"/>
    </source>
</evidence>
<dbReference type="Proteomes" id="UP000233469">
    <property type="component" value="Unassembled WGS sequence"/>
</dbReference>
<name>A0A2N1M730_9GLOM</name>
<dbReference type="OrthoDB" id="2436760at2759"/>
<gene>
    <name evidence="2" type="ORF">RhiirC2_798065</name>
</gene>
<feature type="compositionally biased region" description="Acidic residues" evidence="1">
    <location>
        <begin position="83"/>
        <end position="98"/>
    </location>
</feature>
<reference evidence="2 3" key="2">
    <citation type="submission" date="2017-10" db="EMBL/GenBank/DDBJ databases">
        <title>Extensive intraspecific genome diversity in a model arbuscular mycorrhizal fungus.</title>
        <authorList>
            <person name="Chen E.C.H."/>
            <person name="Morin E."/>
            <person name="Baudet D."/>
            <person name="Noel J."/>
            <person name="Ndikumana S."/>
            <person name="Charron P."/>
            <person name="St-Onge C."/>
            <person name="Giorgi J."/>
            <person name="Grigoriev I.V."/>
            <person name="Roux C."/>
            <person name="Martin F.M."/>
            <person name="Corradi N."/>
        </authorList>
    </citation>
    <scope>NUCLEOTIDE SEQUENCE [LARGE SCALE GENOMIC DNA]</scope>
    <source>
        <strain evidence="2 3">C2</strain>
    </source>
</reference>
<protein>
    <submittedName>
        <fullName evidence="2">Uncharacterized protein</fullName>
    </submittedName>
</protein>
<evidence type="ECO:0000256" key="1">
    <source>
        <dbReference type="SAM" id="MobiDB-lite"/>
    </source>
</evidence>
<dbReference type="AlphaFoldDB" id="A0A2N1M730"/>
<feature type="region of interest" description="Disordered" evidence="1">
    <location>
        <begin position="58"/>
        <end position="98"/>
    </location>
</feature>
<comment type="caution">
    <text evidence="2">The sequence shown here is derived from an EMBL/GenBank/DDBJ whole genome shotgun (WGS) entry which is preliminary data.</text>
</comment>
<feature type="compositionally biased region" description="Basic and acidic residues" evidence="1">
    <location>
        <begin position="58"/>
        <end position="76"/>
    </location>
</feature>
<dbReference type="VEuPathDB" id="FungiDB:FUN_003606"/>
<organism evidence="2 3">
    <name type="scientific">Rhizophagus irregularis</name>
    <dbReference type="NCBI Taxonomy" id="588596"/>
    <lineage>
        <taxon>Eukaryota</taxon>
        <taxon>Fungi</taxon>
        <taxon>Fungi incertae sedis</taxon>
        <taxon>Mucoromycota</taxon>
        <taxon>Glomeromycotina</taxon>
        <taxon>Glomeromycetes</taxon>
        <taxon>Glomerales</taxon>
        <taxon>Glomeraceae</taxon>
        <taxon>Rhizophagus</taxon>
    </lineage>
</organism>
<evidence type="ECO:0000313" key="2">
    <source>
        <dbReference type="EMBL" id="PKK57418.1"/>
    </source>
</evidence>
<accession>A0A2N1M730</accession>
<sequence>MGKDPHNFREFFTLIDPPKKTANKRAVCNFCIKEHTFSVTSMKIMSESERNEILARSVPEDTKKATKKQKIDREKNVNVNDNSDSECDEEEEEEEEEDVMKLSKPTITTQSHITNYVSRPLTKRDKPYFETLLLRMQVSNGLPFTFFENQETKDVFTFIAPALKLPSRKRMSD</sequence>
<proteinExistence type="predicted"/>
<dbReference type="VEuPathDB" id="FungiDB:RhiirA1_471831"/>